<dbReference type="SMART" id="SM01351">
    <property type="entry name" value="Aspzincin_M35"/>
    <property type="match status" value="1"/>
</dbReference>
<dbReference type="MEROPS" id="M35.003"/>
<dbReference type="Proteomes" id="UP000001351">
    <property type="component" value="Chromosome"/>
</dbReference>
<dbReference type="GO" id="GO:0046872">
    <property type="term" value="F:metal ion binding"/>
    <property type="evidence" value="ECO:0007669"/>
    <property type="project" value="UniProtKB-KW"/>
</dbReference>
<dbReference type="EMBL" id="CP002271">
    <property type="protein sequence ID" value="ADO74041.1"/>
    <property type="molecule type" value="Genomic_DNA"/>
</dbReference>
<dbReference type="Gene3D" id="3.40.390.10">
    <property type="entry name" value="Collagenase (Catalytic Domain)"/>
    <property type="match status" value="1"/>
</dbReference>
<dbReference type="PROSITE" id="PS51257">
    <property type="entry name" value="PROKAR_LIPOPROTEIN"/>
    <property type="match status" value="1"/>
</dbReference>
<evidence type="ECO:0000313" key="9">
    <source>
        <dbReference type="EMBL" id="ADO74041.1"/>
    </source>
</evidence>
<keyword evidence="5" id="KW-0378">Hydrolase</keyword>
<dbReference type="InterPro" id="IPR050414">
    <property type="entry name" value="Fungal_M35_metalloproteases"/>
</dbReference>
<proteinExistence type="inferred from homology"/>
<dbReference type="eggNOG" id="COG4104">
    <property type="taxonomic scope" value="Bacteria"/>
</dbReference>
<sequence>MSKNLGGRRLQWLVGAAASVSLMGACGAPQDTLEESAELGAPEATAGEISAHLSAGTSSFAAQSAVNVTITLTNVSNRSVSLLSWHTPADGLKDDLLTVTLNGAAVEYTGRHYKRPAPSAQDFITLAPGQSLTRTVELSDAYDLSQSGHYAVSFSGSHHAASPALLNSFASNSVSLWIEGRPGHQDSLEAQDVRAQGVSTSTNCSATRKTTITSAFSSAQTLANNSVSYLTNTTPGNTARFKTWFGTYTSANWTTAKTHFNAIKSALDTKSVVVDCGCTDSSYAYVYPASPYKIYVCNAFWNAPLTGTDSKAGTLIHEMSHFTVVAGTDDHAYGQSAAKSLAISSPTRALDNADSHEYFAENTPAQN</sequence>
<organism evidence="9 10">
    <name type="scientific">Stigmatella aurantiaca (strain DW4/3-1)</name>
    <dbReference type="NCBI Taxonomy" id="378806"/>
    <lineage>
        <taxon>Bacteria</taxon>
        <taxon>Pseudomonadati</taxon>
        <taxon>Myxococcota</taxon>
        <taxon>Myxococcia</taxon>
        <taxon>Myxococcales</taxon>
        <taxon>Cystobacterineae</taxon>
        <taxon>Archangiaceae</taxon>
        <taxon>Stigmatella</taxon>
    </lineage>
</organism>
<keyword evidence="6" id="KW-0862">Zinc</keyword>
<dbReference type="PANTHER" id="PTHR37016">
    <property type="match status" value="1"/>
</dbReference>
<keyword evidence="3 9" id="KW-0645">Protease</keyword>
<accession>E3FH11</accession>
<dbReference type="GO" id="GO:0004222">
    <property type="term" value="F:metalloendopeptidase activity"/>
    <property type="evidence" value="ECO:0007669"/>
    <property type="project" value="InterPro"/>
</dbReference>
<dbReference type="KEGG" id="sur:STAUR_6284"/>
<evidence type="ECO:0000256" key="7">
    <source>
        <dbReference type="ARBA" id="ARBA00023049"/>
    </source>
</evidence>
<gene>
    <name evidence="9" type="ordered locus">STAUR_6284</name>
</gene>
<dbReference type="GO" id="GO:0006508">
    <property type="term" value="P:proteolysis"/>
    <property type="evidence" value="ECO:0007669"/>
    <property type="project" value="UniProtKB-KW"/>
</dbReference>
<evidence type="ECO:0000259" key="8">
    <source>
        <dbReference type="SMART" id="SM01351"/>
    </source>
</evidence>
<dbReference type="HOGENOM" id="CLU_041257_0_0_7"/>
<dbReference type="AlphaFoldDB" id="E3FH11"/>
<reference evidence="9 10" key="1">
    <citation type="journal article" date="2011" name="Mol. Biol. Evol.">
        <title>Comparative genomic analysis of fruiting body formation in Myxococcales.</title>
        <authorList>
            <person name="Huntley S."/>
            <person name="Hamann N."/>
            <person name="Wegener-Feldbrugge S."/>
            <person name="Treuner-Lange A."/>
            <person name="Kube M."/>
            <person name="Reinhardt R."/>
            <person name="Klages S."/>
            <person name="Muller R."/>
            <person name="Ronning C.M."/>
            <person name="Nierman W.C."/>
            <person name="Sogaard-Andersen L."/>
        </authorList>
    </citation>
    <scope>NUCLEOTIDE SEQUENCE [LARGE SCALE GENOMIC DNA]</scope>
    <source>
        <strain evidence="9 10">DW4/3-1</strain>
    </source>
</reference>
<dbReference type="SUPFAM" id="SSF55486">
    <property type="entry name" value="Metalloproteases ('zincins'), catalytic domain"/>
    <property type="match status" value="1"/>
</dbReference>
<dbReference type="RefSeq" id="WP_013377225.1">
    <property type="nucleotide sequence ID" value="NC_014623.1"/>
</dbReference>
<evidence type="ECO:0000313" key="10">
    <source>
        <dbReference type="Proteomes" id="UP000001351"/>
    </source>
</evidence>
<evidence type="ECO:0000256" key="4">
    <source>
        <dbReference type="ARBA" id="ARBA00022723"/>
    </source>
</evidence>
<dbReference type="CDD" id="cd11306">
    <property type="entry name" value="M35_peptidyl-Lys"/>
    <property type="match status" value="1"/>
</dbReference>
<protein>
    <submittedName>
        <fullName evidence="9">Extracellular protease</fullName>
    </submittedName>
</protein>
<evidence type="ECO:0000256" key="3">
    <source>
        <dbReference type="ARBA" id="ARBA00022670"/>
    </source>
</evidence>
<dbReference type="STRING" id="378806.STAUR_6284"/>
<dbReference type="Gene3D" id="2.60.40.2970">
    <property type="match status" value="1"/>
</dbReference>
<dbReference type="Pfam" id="PF14521">
    <property type="entry name" value="Aspzincin_M35"/>
    <property type="match status" value="1"/>
</dbReference>
<feature type="domain" description="Lysine-specific metallo-endopeptidase" evidence="8">
    <location>
        <begin position="228"/>
        <end position="361"/>
    </location>
</feature>
<keyword evidence="7" id="KW-0482">Metalloprotease</keyword>
<dbReference type="PANTHER" id="PTHR37016:SF3">
    <property type="entry name" value="NEUTRAL PROTEASE 2-RELATED"/>
    <property type="match status" value="1"/>
</dbReference>
<comment type="cofactor">
    <cofactor evidence="1">
        <name>Zn(2+)</name>
        <dbReference type="ChEBI" id="CHEBI:29105"/>
    </cofactor>
</comment>
<dbReference type="InterPro" id="IPR029463">
    <property type="entry name" value="Lys_MEP"/>
</dbReference>
<dbReference type="InterPro" id="IPR024079">
    <property type="entry name" value="MetalloPept_cat_dom_sf"/>
</dbReference>
<evidence type="ECO:0000256" key="2">
    <source>
        <dbReference type="ARBA" id="ARBA00010279"/>
    </source>
</evidence>
<evidence type="ECO:0000256" key="1">
    <source>
        <dbReference type="ARBA" id="ARBA00001947"/>
    </source>
</evidence>
<dbReference type="InterPro" id="IPR034115">
    <property type="entry name" value="M35_peptidyl-Lys"/>
</dbReference>
<comment type="similarity">
    <text evidence="2">Belongs to the peptidase M35 family.</text>
</comment>
<evidence type="ECO:0000256" key="5">
    <source>
        <dbReference type="ARBA" id="ARBA00022801"/>
    </source>
</evidence>
<dbReference type="OrthoDB" id="7649992at2"/>
<keyword evidence="10" id="KW-1185">Reference proteome</keyword>
<name>E3FH11_STIAD</name>
<keyword evidence="4" id="KW-0479">Metal-binding</keyword>
<evidence type="ECO:0000256" key="6">
    <source>
        <dbReference type="ARBA" id="ARBA00022833"/>
    </source>
</evidence>